<keyword evidence="3" id="KW-1185">Reference proteome</keyword>
<dbReference type="Gene3D" id="3.20.170.20">
    <property type="entry name" value="Protein of unknown function DUF952"/>
    <property type="match status" value="1"/>
</dbReference>
<dbReference type="InterPro" id="IPR009297">
    <property type="entry name" value="DUF952"/>
</dbReference>
<dbReference type="EMBL" id="SWLB01000020">
    <property type="protein sequence ID" value="KAF3325465.1"/>
    <property type="molecule type" value="Genomic_DNA"/>
</dbReference>
<organism evidence="2 3">
    <name type="scientific">Carex littledalei</name>
    <dbReference type="NCBI Taxonomy" id="544730"/>
    <lineage>
        <taxon>Eukaryota</taxon>
        <taxon>Viridiplantae</taxon>
        <taxon>Streptophyta</taxon>
        <taxon>Embryophyta</taxon>
        <taxon>Tracheophyta</taxon>
        <taxon>Spermatophyta</taxon>
        <taxon>Magnoliopsida</taxon>
        <taxon>Liliopsida</taxon>
        <taxon>Poales</taxon>
        <taxon>Cyperaceae</taxon>
        <taxon>Cyperoideae</taxon>
        <taxon>Cariceae</taxon>
        <taxon>Carex</taxon>
        <taxon>Carex subgen. Euthyceras</taxon>
    </lineage>
</organism>
<name>A0A833QEZ5_9POAL</name>
<dbReference type="PANTHER" id="PTHR34129">
    <property type="entry name" value="BLR1139 PROTEIN"/>
    <property type="match status" value="1"/>
</dbReference>
<comment type="caution">
    <text evidence="2">The sequence shown here is derived from an EMBL/GenBank/DDBJ whole genome shotgun (WGS) entry which is preliminary data.</text>
</comment>
<dbReference type="Proteomes" id="UP000623129">
    <property type="component" value="Unassembled WGS sequence"/>
</dbReference>
<reference evidence="2" key="1">
    <citation type="submission" date="2020-01" db="EMBL/GenBank/DDBJ databases">
        <title>Genome sequence of Kobresia littledalei, the first chromosome-level genome in the family Cyperaceae.</title>
        <authorList>
            <person name="Qu G."/>
        </authorList>
    </citation>
    <scope>NUCLEOTIDE SEQUENCE</scope>
    <source>
        <strain evidence="2">C.B.Clarke</strain>
        <tissue evidence="2">Leaf</tissue>
    </source>
</reference>
<evidence type="ECO:0000313" key="2">
    <source>
        <dbReference type="EMBL" id="KAF3325465.1"/>
    </source>
</evidence>
<evidence type="ECO:0000313" key="3">
    <source>
        <dbReference type="Proteomes" id="UP000623129"/>
    </source>
</evidence>
<proteinExistence type="predicted"/>
<dbReference type="OrthoDB" id="3335358at2759"/>
<accession>A0A833QEZ5</accession>
<evidence type="ECO:0008006" key="4">
    <source>
        <dbReference type="Google" id="ProtNLM"/>
    </source>
</evidence>
<feature type="compositionally biased region" description="Low complexity" evidence="1">
    <location>
        <begin position="126"/>
        <end position="137"/>
    </location>
</feature>
<protein>
    <recommendedName>
        <fullName evidence="4">DUF952 domain-containing protein</fullName>
    </recommendedName>
</protein>
<feature type="region of interest" description="Disordered" evidence="1">
    <location>
        <begin position="126"/>
        <end position="145"/>
    </location>
</feature>
<evidence type="ECO:0000256" key="1">
    <source>
        <dbReference type="SAM" id="MobiDB-lite"/>
    </source>
</evidence>
<gene>
    <name evidence="2" type="ORF">FCM35_KLT10536</name>
</gene>
<dbReference type="PANTHER" id="PTHR34129:SF1">
    <property type="entry name" value="DUF952 DOMAIN-CONTAINING PROTEIN"/>
    <property type="match status" value="1"/>
</dbReference>
<dbReference type="Pfam" id="PF06108">
    <property type="entry name" value="DUF952"/>
    <property type="match status" value="1"/>
</dbReference>
<dbReference type="AlphaFoldDB" id="A0A833QEZ5"/>
<dbReference type="SUPFAM" id="SSF56399">
    <property type="entry name" value="ADP-ribosylation"/>
    <property type="match status" value="1"/>
</dbReference>
<sequence>MEEASETKKKAKWVYRISAQAEWEELQHKGFTHGGDLDRTTGCIHLSDLDQVKMTLATFFAGREDLYLLQIDAAKLGEGLVYESADGTNYFPHFYGPEKSFVPLQLDTVVKAEKVDLIDGNFNLPTHTPEATTTTTTNARGRISV</sequence>